<dbReference type="Pfam" id="PF00512">
    <property type="entry name" value="HisKA"/>
    <property type="match status" value="1"/>
</dbReference>
<keyword evidence="12" id="KW-0902">Two-component regulatory system</keyword>
<dbReference type="InterPro" id="IPR036890">
    <property type="entry name" value="HATPase_C_sf"/>
</dbReference>
<keyword evidence="7 15" id="KW-0812">Transmembrane</keyword>
<dbReference type="GO" id="GO:0005524">
    <property type="term" value="F:ATP binding"/>
    <property type="evidence" value="ECO:0007669"/>
    <property type="project" value="UniProtKB-KW"/>
</dbReference>
<dbReference type="FunFam" id="3.30.565.10:FF:000013">
    <property type="entry name" value="Two-component sensor histidine kinase"/>
    <property type="match status" value="1"/>
</dbReference>
<feature type="transmembrane region" description="Helical" evidence="15">
    <location>
        <begin position="79"/>
        <end position="111"/>
    </location>
</feature>
<dbReference type="GO" id="GO:0005886">
    <property type="term" value="C:plasma membrane"/>
    <property type="evidence" value="ECO:0007669"/>
    <property type="project" value="UniProtKB-SubCell"/>
</dbReference>
<dbReference type="PROSITE" id="PS50109">
    <property type="entry name" value="HIS_KIN"/>
    <property type="match status" value="1"/>
</dbReference>
<dbReference type="GO" id="GO:0000155">
    <property type="term" value="F:phosphorelay sensor kinase activity"/>
    <property type="evidence" value="ECO:0007669"/>
    <property type="project" value="InterPro"/>
</dbReference>
<dbReference type="AlphaFoldDB" id="A0A3E2XP23"/>
<reference evidence="18 19" key="1">
    <citation type="submission" date="2018-08" db="EMBL/GenBank/DDBJ databases">
        <title>A genome reference for cultivated species of the human gut microbiota.</title>
        <authorList>
            <person name="Zou Y."/>
            <person name="Xue W."/>
            <person name="Luo G."/>
        </authorList>
    </citation>
    <scope>NUCLEOTIDE SEQUENCE [LARGE SCALE GENOMIC DNA]</scope>
    <source>
        <strain evidence="18 19">AM28-39</strain>
    </source>
</reference>
<organism evidence="18 19">
    <name type="scientific">Coprococcus catus</name>
    <dbReference type="NCBI Taxonomy" id="116085"/>
    <lineage>
        <taxon>Bacteria</taxon>
        <taxon>Bacillati</taxon>
        <taxon>Bacillota</taxon>
        <taxon>Clostridia</taxon>
        <taxon>Lachnospirales</taxon>
        <taxon>Lachnospiraceae</taxon>
        <taxon>Coprococcus</taxon>
    </lineage>
</organism>
<dbReference type="InterPro" id="IPR050398">
    <property type="entry name" value="HssS/ArlS-like"/>
</dbReference>
<keyword evidence="19" id="KW-1185">Reference proteome</keyword>
<feature type="domain" description="Histidine kinase" evidence="16">
    <location>
        <begin position="180"/>
        <end position="397"/>
    </location>
</feature>
<dbReference type="InterPro" id="IPR003660">
    <property type="entry name" value="HAMP_dom"/>
</dbReference>
<dbReference type="InterPro" id="IPR003661">
    <property type="entry name" value="HisK_dim/P_dom"/>
</dbReference>
<dbReference type="PANTHER" id="PTHR45528">
    <property type="entry name" value="SENSOR HISTIDINE KINASE CPXA"/>
    <property type="match status" value="1"/>
</dbReference>
<name>A0A3E2XP23_9FIRM</name>
<dbReference type="CDD" id="cd06225">
    <property type="entry name" value="HAMP"/>
    <property type="match status" value="1"/>
</dbReference>
<dbReference type="Gene3D" id="1.10.287.130">
    <property type="match status" value="1"/>
</dbReference>
<dbReference type="InterPro" id="IPR036097">
    <property type="entry name" value="HisK_dim/P_sf"/>
</dbReference>
<dbReference type="Proteomes" id="UP000261231">
    <property type="component" value="Unassembled WGS sequence"/>
</dbReference>
<dbReference type="InterPro" id="IPR004358">
    <property type="entry name" value="Sig_transdc_His_kin-like_C"/>
</dbReference>
<dbReference type="SUPFAM" id="SSF55874">
    <property type="entry name" value="ATPase domain of HSP90 chaperone/DNA topoisomerase II/histidine kinase"/>
    <property type="match status" value="1"/>
</dbReference>
<dbReference type="InterPro" id="IPR003594">
    <property type="entry name" value="HATPase_dom"/>
</dbReference>
<dbReference type="OrthoDB" id="9792991at2"/>
<dbReference type="Pfam" id="PF00672">
    <property type="entry name" value="HAMP"/>
    <property type="match status" value="1"/>
</dbReference>
<evidence type="ECO:0000256" key="8">
    <source>
        <dbReference type="ARBA" id="ARBA00022741"/>
    </source>
</evidence>
<evidence type="ECO:0000256" key="3">
    <source>
        <dbReference type="ARBA" id="ARBA00012438"/>
    </source>
</evidence>
<keyword evidence="10" id="KW-0067">ATP-binding</keyword>
<keyword evidence="8" id="KW-0547">Nucleotide-binding</keyword>
<keyword evidence="4" id="KW-1003">Cell membrane</keyword>
<sequence>MKVKLTESFRIRIMLYTCISLLAAVLVDMAVLLFCIRSRILVSDYGLNERMNLHAHSSNYMINNQIHASTKSMLGESDIFYRIFGVGIKVQLIIVLIILALIIFLMVFFLLTHRVMAYMMNILQGACTMADGDFSHRIDVRYHDEFSSIADSINRMADTVEAMKQKEQEAEETKNELITNVAHDLRTPLTSIIGYIDIVNNMPDLSEKQRSEYLKITWEKARKLEKLINELFSFTKISYGGMPMRMEKIDVIKMLEQEADELYPTFKENELECLLETDADSCMIMADGEQLVRVFDNLLGNAIKYGRYGKMIRIRTLTENTQIQIQIVNYGSVIPAENLPFLFEKFYKVDASRQPSSEGTGLGLAIAKSIVESHGGSISARSSFEGTVFEVVLPTAGAYQNGVVA</sequence>
<dbReference type="InterPro" id="IPR005467">
    <property type="entry name" value="His_kinase_dom"/>
</dbReference>
<dbReference type="CDD" id="cd00082">
    <property type="entry name" value="HisKA"/>
    <property type="match status" value="1"/>
</dbReference>
<dbReference type="SMART" id="SM00304">
    <property type="entry name" value="HAMP"/>
    <property type="match status" value="1"/>
</dbReference>
<accession>A0A3E2XP23</accession>
<comment type="caution">
    <text evidence="18">The sequence shown here is derived from an EMBL/GenBank/DDBJ whole genome shotgun (WGS) entry which is preliminary data.</text>
</comment>
<keyword evidence="14" id="KW-0175">Coiled coil</keyword>
<evidence type="ECO:0000256" key="10">
    <source>
        <dbReference type="ARBA" id="ARBA00022840"/>
    </source>
</evidence>
<evidence type="ECO:0000313" key="18">
    <source>
        <dbReference type="EMBL" id="RGC48796.1"/>
    </source>
</evidence>
<evidence type="ECO:0000256" key="12">
    <source>
        <dbReference type="ARBA" id="ARBA00023012"/>
    </source>
</evidence>
<keyword evidence="5" id="KW-0597">Phosphoprotein</keyword>
<evidence type="ECO:0000256" key="7">
    <source>
        <dbReference type="ARBA" id="ARBA00022692"/>
    </source>
</evidence>
<dbReference type="EMBL" id="QVFD01000004">
    <property type="protein sequence ID" value="RGC48796.1"/>
    <property type="molecule type" value="Genomic_DNA"/>
</dbReference>
<evidence type="ECO:0000256" key="11">
    <source>
        <dbReference type="ARBA" id="ARBA00022989"/>
    </source>
</evidence>
<dbReference type="PRINTS" id="PR00344">
    <property type="entry name" value="BCTRLSENSOR"/>
</dbReference>
<proteinExistence type="predicted"/>
<dbReference type="Pfam" id="PF02518">
    <property type="entry name" value="HATPase_c"/>
    <property type="match status" value="1"/>
</dbReference>
<keyword evidence="11 15" id="KW-1133">Transmembrane helix</keyword>
<evidence type="ECO:0000256" key="13">
    <source>
        <dbReference type="ARBA" id="ARBA00023136"/>
    </source>
</evidence>
<protein>
    <recommendedName>
        <fullName evidence="3">histidine kinase</fullName>
        <ecNumber evidence="3">2.7.13.3</ecNumber>
    </recommendedName>
</protein>
<dbReference type="PANTHER" id="PTHR45528:SF1">
    <property type="entry name" value="SENSOR HISTIDINE KINASE CPXA"/>
    <property type="match status" value="1"/>
</dbReference>
<evidence type="ECO:0000256" key="2">
    <source>
        <dbReference type="ARBA" id="ARBA00004651"/>
    </source>
</evidence>
<dbReference type="FunFam" id="1.10.287.130:FF:000008">
    <property type="entry name" value="Two-component sensor histidine kinase"/>
    <property type="match status" value="1"/>
</dbReference>
<dbReference type="SUPFAM" id="SSF158472">
    <property type="entry name" value="HAMP domain-like"/>
    <property type="match status" value="1"/>
</dbReference>
<evidence type="ECO:0000313" key="19">
    <source>
        <dbReference type="Proteomes" id="UP000261231"/>
    </source>
</evidence>
<comment type="catalytic activity">
    <reaction evidence="1">
        <text>ATP + protein L-histidine = ADP + protein N-phospho-L-histidine.</text>
        <dbReference type="EC" id="2.7.13.3"/>
    </reaction>
</comment>
<comment type="subcellular location">
    <subcellularLocation>
        <location evidence="2">Cell membrane</location>
        <topology evidence="2">Multi-pass membrane protein</topology>
    </subcellularLocation>
</comment>
<dbReference type="RefSeq" id="WP_117539437.1">
    <property type="nucleotide sequence ID" value="NZ_JAQDKA010000002.1"/>
</dbReference>
<feature type="domain" description="HAMP" evidence="17">
    <location>
        <begin position="113"/>
        <end position="165"/>
    </location>
</feature>
<evidence type="ECO:0000259" key="17">
    <source>
        <dbReference type="PROSITE" id="PS50885"/>
    </source>
</evidence>
<evidence type="ECO:0000256" key="14">
    <source>
        <dbReference type="SAM" id="Coils"/>
    </source>
</evidence>
<dbReference type="EC" id="2.7.13.3" evidence="3"/>
<dbReference type="Gene3D" id="6.10.340.10">
    <property type="match status" value="1"/>
</dbReference>
<evidence type="ECO:0000256" key="6">
    <source>
        <dbReference type="ARBA" id="ARBA00022679"/>
    </source>
</evidence>
<evidence type="ECO:0000256" key="9">
    <source>
        <dbReference type="ARBA" id="ARBA00022777"/>
    </source>
</evidence>
<dbReference type="Gene3D" id="3.30.565.10">
    <property type="entry name" value="Histidine kinase-like ATPase, C-terminal domain"/>
    <property type="match status" value="1"/>
</dbReference>
<dbReference type="PROSITE" id="PS50885">
    <property type="entry name" value="HAMP"/>
    <property type="match status" value="1"/>
</dbReference>
<feature type="coiled-coil region" evidence="14">
    <location>
        <begin position="153"/>
        <end position="180"/>
    </location>
</feature>
<dbReference type="SMART" id="SM00387">
    <property type="entry name" value="HATPase_c"/>
    <property type="match status" value="1"/>
</dbReference>
<dbReference type="CDD" id="cd00075">
    <property type="entry name" value="HATPase"/>
    <property type="match status" value="1"/>
</dbReference>
<feature type="transmembrane region" description="Helical" evidence="15">
    <location>
        <begin position="12"/>
        <end position="34"/>
    </location>
</feature>
<evidence type="ECO:0000259" key="16">
    <source>
        <dbReference type="PROSITE" id="PS50109"/>
    </source>
</evidence>
<evidence type="ECO:0000256" key="1">
    <source>
        <dbReference type="ARBA" id="ARBA00000085"/>
    </source>
</evidence>
<keyword evidence="6" id="KW-0808">Transferase</keyword>
<evidence type="ECO:0000256" key="4">
    <source>
        <dbReference type="ARBA" id="ARBA00022475"/>
    </source>
</evidence>
<dbReference type="SUPFAM" id="SSF47384">
    <property type="entry name" value="Homodimeric domain of signal transducing histidine kinase"/>
    <property type="match status" value="1"/>
</dbReference>
<keyword evidence="13 15" id="KW-0472">Membrane</keyword>
<evidence type="ECO:0000256" key="15">
    <source>
        <dbReference type="SAM" id="Phobius"/>
    </source>
</evidence>
<keyword evidence="9 18" id="KW-0418">Kinase</keyword>
<evidence type="ECO:0000256" key="5">
    <source>
        <dbReference type="ARBA" id="ARBA00022553"/>
    </source>
</evidence>
<dbReference type="SMART" id="SM00388">
    <property type="entry name" value="HisKA"/>
    <property type="match status" value="1"/>
</dbReference>
<gene>
    <name evidence="18" type="ORF">DW747_05875</name>
</gene>